<feature type="region of interest" description="Disordered" evidence="1">
    <location>
        <begin position="1"/>
        <end position="23"/>
    </location>
</feature>
<name>A0A8H6KWF3_9PEZI</name>
<accession>A0A8H6KWF3</accession>
<comment type="caution">
    <text evidence="2">The sequence shown here is derived from an EMBL/GenBank/DDBJ whole genome shotgun (WGS) entry which is preliminary data.</text>
</comment>
<evidence type="ECO:0000313" key="2">
    <source>
        <dbReference type="EMBL" id="KAF6838932.1"/>
    </source>
</evidence>
<evidence type="ECO:0000313" key="3">
    <source>
        <dbReference type="Proteomes" id="UP000654918"/>
    </source>
</evidence>
<gene>
    <name evidence="2" type="ORF">CPLU01_02202</name>
</gene>
<evidence type="ECO:0000256" key="1">
    <source>
        <dbReference type="SAM" id="MobiDB-lite"/>
    </source>
</evidence>
<organism evidence="2 3">
    <name type="scientific">Colletotrichum plurivorum</name>
    <dbReference type="NCBI Taxonomy" id="2175906"/>
    <lineage>
        <taxon>Eukaryota</taxon>
        <taxon>Fungi</taxon>
        <taxon>Dikarya</taxon>
        <taxon>Ascomycota</taxon>
        <taxon>Pezizomycotina</taxon>
        <taxon>Sordariomycetes</taxon>
        <taxon>Hypocreomycetidae</taxon>
        <taxon>Glomerellales</taxon>
        <taxon>Glomerellaceae</taxon>
        <taxon>Colletotrichum</taxon>
        <taxon>Colletotrichum orchidearum species complex</taxon>
    </lineage>
</organism>
<feature type="region of interest" description="Disordered" evidence="1">
    <location>
        <begin position="40"/>
        <end position="113"/>
    </location>
</feature>
<sequence length="252" mass="28147">MAAAVAEHPRFFPSRTDALAPEDFDTASIRSAAPSYFSDAPSYHSVAPHPEPIPAYSPPANTNSNSNSNAAASYSAQYPTSLLPAAPVPSRSDSSTPQPRTGLPPIPPASSVAPRLDQFRIPTWSAVHSNPTLNNVARRRMNQGGADHVAHLRRFMSERLAEEEAAQRARSFRPLEDPYLVGEEAAHSARQSRLARESGDDILLQEDRRWNRFLAQMQTWDDRDRSSWRNIRQAEQTSQRKKLSRRLAGRLW</sequence>
<feature type="compositionally biased region" description="Low complexity" evidence="1">
    <location>
        <begin position="58"/>
        <end position="76"/>
    </location>
</feature>
<dbReference type="AlphaFoldDB" id="A0A8H6KWF3"/>
<protein>
    <submittedName>
        <fullName evidence="2">Uncharacterized protein</fullName>
    </submittedName>
</protein>
<keyword evidence="3" id="KW-1185">Reference proteome</keyword>
<reference evidence="2" key="1">
    <citation type="journal article" date="2020" name="Phytopathology">
        <title>Genome Sequence Resources of Colletotrichum truncatum, C. plurivorum, C. musicola, and C. sojae: Four Species Pathogenic to Soybean (Glycine max).</title>
        <authorList>
            <person name="Rogerio F."/>
            <person name="Boufleur T.R."/>
            <person name="Ciampi-Guillardi M."/>
            <person name="Sukno S.A."/>
            <person name="Thon M.R."/>
            <person name="Massola Junior N.S."/>
            <person name="Baroncelli R."/>
        </authorList>
    </citation>
    <scope>NUCLEOTIDE SEQUENCE</scope>
    <source>
        <strain evidence="2">LFN00145</strain>
    </source>
</reference>
<dbReference type="Proteomes" id="UP000654918">
    <property type="component" value="Unassembled WGS sequence"/>
</dbReference>
<proteinExistence type="predicted"/>
<dbReference type="EMBL" id="WIGO01000016">
    <property type="protein sequence ID" value="KAF6838932.1"/>
    <property type="molecule type" value="Genomic_DNA"/>
</dbReference>